<reference evidence="1 2" key="1">
    <citation type="submission" date="2024-06" db="EMBL/GenBank/DDBJ databases">
        <title>Genomic Encyclopedia of Type Strains, Phase V (KMG-V): Genome sequencing to study the core and pangenomes of soil and plant-associated prokaryotes.</title>
        <authorList>
            <person name="Whitman W."/>
        </authorList>
    </citation>
    <scope>NUCLEOTIDE SEQUENCE [LARGE SCALE GENOMIC DNA]</scope>
    <source>
        <strain evidence="1 2">NE40</strain>
    </source>
</reference>
<organism evidence="1 2">
    <name type="scientific">Endozoicomonas lisbonensis</name>
    <dbReference type="NCBI Taxonomy" id="3120522"/>
    <lineage>
        <taxon>Bacteria</taxon>
        <taxon>Pseudomonadati</taxon>
        <taxon>Pseudomonadota</taxon>
        <taxon>Gammaproteobacteria</taxon>
        <taxon>Oceanospirillales</taxon>
        <taxon>Endozoicomonadaceae</taxon>
        <taxon>Endozoicomonas</taxon>
    </lineage>
</organism>
<dbReference type="EMBL" id="JBEWTB010000002">
    <property type="protein sequence ID" value="MET4756519.1"/>
    <property type="molecule type" value="Genomic_DNA"/>
</dbReference>
<sequence>MSKRESIRLAVKAALAPLNIVVYTERQIENPPAEFAVIHMDEWSEDQQDFDGGSVVTSSLIIEYFANSDSRVDEMEEQAAELLRGSSLGGEVTVFLYESGQLGDFESGHPSTLVQTWLVKYPRP</sequence>
<accession>A0ABV2SFH2</accession>
<name>A0ABV2SFH2_9GAMM</name>
<protein>
    <recommendedName>
        <fullName evidence="3">Phage tail protein</fullName>
    </recommendedName>
</protein>
<dbReference type="RefSeq" id="WP_354010855.1">
    <property type="nucleotide sequence ID" value="NZ_JBEWTA010000001.1"/>
</dbReference>
<evidence type="ECO:0000313" key="1">
    <source>
        <dbReference type="EMBL" id="MET4756519.1"/>
    </source>
</evidence>
<comment type="caution">
    <text evidence="1">The sequence shown here is derived from an EMBL/GenBank/DDBJ whole genome shotgun (WGS) entry which is preliminary data.</text>
</comment>
<dbReference type="Proteomes" id="UP001549366">
    <property type="component" value="Unassembled WGS sequence"/>
</dbReference>
<gene>
    <name evidence="1" type="ORF">V5J35_001711</name>
</gene>
<proteinExistence type="predicted"/>
<evidence type="ECO:0000313" key="2">
    <source>
        <dbReference type="Proteomes" id="UP001549366"/>
    </source>
</evidence>
<keyword evidence="2" id="KW-1185">Reference proteome</keyword>
<evidence type="ECO:0008006" key="3">
    <source>
        <dbReference type="Google" id="ProtNLM"/>
    </source>
</evidence>